<evidence type="ECO:0000313" key="1">
    <source>
        <dbReference type="EMBL" id="MBU2787650.1"/>
    </source>
</evidence>
<reference evidence="1" key="1">
    <citation type="journal article" date="2021" name="ISME J.">
        <title>Genomic evolution of the class Acidithiobacillia: deep-branching Proteobacteria living in extreme acidic conditions.</title>
        <authorList>
            <person name="Moya-Beltran A."/>
            <person name="Beard S."/>
            <person name="Rojas-Villalobos C."/>
            <person name="Issotta F."/>
            <person name="Gallardo Y."/>
            <person name="Ulloa R."/>
            <person name="Giaveno A."/>
            <person name="Degli Esposti M."/>
            <person name="Johnson D.B."/>
            <person name="Quatrini R."/>
        </authorList>
    </citation>
    <scope>NUCLEOTIDE SEQUENCE</scope>
    <source>
        <strain evidence="1">VAN18-1</strain>
    </source>
</reference>
<keyword evidence="2" id="KW-1185">Reference proteome</keyword>
<name>A0AAE2YPK5_9PROT</name>
<dbReference type="EMBL" id="JAAXYO010000050">
    <property type="protein sequence ID" value="MBU2787650.1"/>
    <property type="molecule type" value="Genomic_DNA"/>
</dbReference>
<dbReference type="Proteomes" id="UP001197378">
    <property type="component" value="Unassembled WGS sequence"/>
</dbReference>
<comment type="caution">
    <text evidence="1">The sequence shown here is derived from an EMBL/GenBank/DDBJ whole genome shotgun (WGS) entry which is preliminary data.</text>
</comment>
<protein>
    <submittedName>
        <fullName evidence="1">Uncharacterized protein</fullName>
    </submittedName>
</protein>
<organism evidence="1 2">
    <name type="scientific">Igneacidithiobacillus copahuensis</name>
    <dbReference type="NCBI Taxonomy" id="2724909"/>
    <lineage>
        <taxon>Bacteria</taxon>
        <taxon>Pseudomonadati</taxon>
        <taxon>Pseudomonadota</taxon>
        <taxon>Acidithiobacillia</taxon>
        <taxon>Acidithiobacillales</taxon>
        <taxon>Acidithiobacillaceae</taxon>
        <taxon>Igneacidithiobacillus</taxon>
    </lineage>
</organism>
<dbReference type="RefSeq" id="WP_215885420.1">
    <property type="nucleotide sequence ID" value="NZ_JAAXYO010000050.1"/>
</dbReference>
<gene>
    <name evidence="1" type="ORF">HFQ13_05420</name>
</gene>
<dbReference type="AlphaFoldDB" id="A0AAE2YPK5"/>
<sequence length="98" mass="11028">MRKKAETCTKDMTAEQISTIVDNLESVAVDGPSVIPWHMVTKLIAEKLAPVMLKHPNTPNRVYMSELINDGFSEMTARRTVKKARKLAEQMQPDGSRD</sequence>
<evidence type="ECO:0000313" key="2">
    <source>
        <dbReference type="Proteomes" id="UP001197378"/>
    </source>
</evidence>
<accession>A0AAE2YPK5</accession>
<proteinExistence type="predicted"/>